<feature type="region of interest" description="Disordered" evidence="1">
    <location>
        <begin position="90"/>
        <end position="119"/>
    </location>
</feature>
<dbReference type="InterPro" id="IPR010982">
    <property type="entry name" value="Lambda_DNA-bd_dom_sf"/>
</dbReference>
<comment type="caution">
    <text evidence="3">The sequence shown here is derived from an EMBL/GenBank/DDBJ whole genome shotgun (WGS) entry which is preliminary data.</text>
</comment>
<evidence type="ECO:0000259" key="2">
    <source>
        <dbReference type="PROSITE" id="PS50943"/>
    </source>
</evidence>
<dbReference type="InterPro" id="IPR001387">
    <property type="entry name" value="Cro/C1-type_HTH"/>
</dbReference>
<accession>A0ABS4WDR9</accession>
<name>A0ABS4WDR9_9MICC</name>
<dbReference type="Gene3D" id="1.10.260.40">
    <property type="entry name" value="lambda repressor-like DNA-binding domains"/>
    <property type="match status" value="1"/>
</dbReference>
<reference evidence="3 4" key="1">
    <citation type="submission" date="2021-03" db="EMBL/GenBank/DDBJ databases">
        <title>Sequencing the genomes of 1000 actinobacteria strains.</title>
        <authorList>
            <person name="Klenk H.-P."/>
        </authorList>
    </citation>
    <scope>NUCLEOTIDE SEQUENCE [LARGE SCALE GENOMIC DNA]</scope>
    <source>
        <strain evidence="3 4">DSM 15454</strain>
    </source>
</reference>
<dbReference type="Pfam" id="PF01381">
    <property type="entry name" value="HTH_3"/>
    <property type="match status" value="1"/>
</dbReference>
<dbReference type="CDD" id="cd00093">
    <property type="entry name" value="HTH_XRE"/>
    <property type="match status" value="1"/>
</dbReference>
<dbReference type="EMBL" id="JAGIOE010000001">
    <property type="protein sequence ID" value="MBP2374337.1"/>
    <property type="molecule type" value="Genomic_DNA"/>
</dbReference>
<organism evidence="3 4">
    <name type="scientific">Paeniglutamicibacter psychrophenolicus</name>
    <dbReference type="NCBI Taxonomy" id="257454"/>
    <lineage>
        <taxon>Bacteria</taxon>
        <taxon>Bacillati</taxon>
        <taxon>Actinomycetota</taxon>
        <taxon>Actinomycetes</taxon>
        <taxon>Micrococcales</taxon>
        <taxon>Micrococcaceae</taxon>
        <taxon>Paeniglutamicibacter</taxon>
    </lineage>
</organism>
<feature type="domain" description="HTH cro/C1-type" evidence="2">
    <location>
        <begin position="34"/>
        <end position="88"/>
    </location>
</feature>
<proteinExistence type="predicted"/>
<keyword evidence="4" id="KW-1185">Reference proteome</keyword>
<gene>
    <name evidence="3" type="ORF">JOF46_002249</name>
</gene>
<evidence type="ECO:0000313" key="4">
    <source>
        <dbReference type="Proteomes" id="UP000766570"/>
    </source>
</evidence>
<evidence type="ECO:0000256" key="1">
    <source>
        <dbReference type="SAM" id="MobiDB-lite"/>
    </source>
</evidence>
<dbReference type="SMART" id="SM00530">
    <property type="entry name" value="HTH_XRE"/>
    <property type="match status" value="1"/>
</dbReference>
<protein>
    <submittedName>
        <fullName evidence="3">Transcriptional regulator with XRE-family HTH domain</fullName>
    </submittedName>
</protein>
<dbReference type="PROSITE" id="PS50943">
    <property type="entry name" value="HTH_CROC1"/>
    <property type="match status" value="1"/>
</dbReference>
<dbReference type="SUPFAM" id="SSF47413">
    <property type="entry name" value="lambda repressor-like DNA-binding domains"/>
    <property type="match status" value="1"/>
</dbReference>
<sequence>MQEDASAAAPMTPAAITARAQVLAREHRLMRAELVGFRREAGLSQGEVAERMGVTQQAVSKFEAYDADPRLSTLRRYANAVGALLGHRVEQDQGQSEELAGDPFARVRARGISGSADQP</sequence>
<evidence type="ECO:0000313" key="3">
    <source>
        <dbReference type="EMBL" id="MBP2374337.1"/>
    </source>
</evidence>
<dbReference type="Proteomes" id="UP000766570">
    <property type="component" value="Unassembled WGS sequence"/>
</dbReference>
<dbReference type="RefSeq" id="WP_209907366.1">
    <property type="nucleotide sequence ID" value="NZ_BAAAMI010000006.1"/>
</dbReference>